<keyword evidence="3" id="KW-1185">Reference proteome</keyword>
<accession>A0A931FN00</accession>
<feature type="transmembrane region" description="Helical" evidence="1">
    <location>
        <begin position="65"/>
        <end position="84"/>
    </location>
</feature>
<evidence type="ECO:0000313" key="3">
    <source>
        <dbReference type="Proteomes" id="UP000599312"/>
    </source>
</evidence>
<evidence type="ECO:0000313" key="2">
    <source>
        <dbReference type="EMBL" id="MBF9231772.1"/>
    </source>
</evidence>
<protein>
    <submittedName>
        <fullName evidence="2">YrdB family protein</fullName>
    </submittedName>
</protein>
<feature type="transmembrane region" description="Helical" evidence="1">
    <location>
        <begin position="7"/>
        <end position="27"/>
    </location>
</feature>
<dbReference type="InterPro" id="IPR021214">
    <property type="entry name" value="DUF2568"/>
</dbReference>
<comment type="caution">
    <text evidence="2">The sequence shown here is derived from an EMBL/GenBank/DDBJ whole genome shotgun (WGS) entry which is preliminary data.</text>
</comment>
<keyword evidence="1" id="KW-0812">Transmembrane</keyword>
<reference evidence="2" key="1">
    <citation type="submission" date="2020-11" db="EMBL/GenBank/DDBJ databases">
        <authorList>
            <person name="Kim M.K."/>
        </authorList>
    </citation>
    <scope>NUCLEOTIDE SEQUENCE</scope>
    <source>
        <strain evidence="2">BT350</strain>
    </source>
</reference>
<feature type="transmembrane region" description="Helical" evidence="1">
    <location>
        <begin position="90"/>
        <end position="108"/>
    </location>
</feature>
<dbReference type="Pfam" id="PF10823">
    <property type="entry name" value="DUF2568"/>
    <property type="match status" value="1"/>
</dbReference>
<organism evidence="2 3">
    <name type="scientific">Microvirga alba</name>
    <dbReference type="NCBI Taxonomy" id="2791025"/>
    <lineage>
        <taxon>Bacteria</taxon>
        <taxon>Pseudomonadati</taxon>
        <taxon>Pseudomonadota</taxon>
        <taxon>Alphaproteobacteria</taxon>
        <taxon>Hyphomicrobiales</taxon>
        <taxon>Methylobacteriaceae</taxon>
        <taxon>Microvirga</taxon>
    </lineage>
</organism>
<sequence length="110" mass="11537">MIRESNLLLRLLVELAILVATGVWGHAALANPVGRWILALAAPLAVGTLWALFGAPGSRYELHGIAHVLLEVAVVGAGCAALLALGAPRLALALAVIALANRLLMIHWRQ</sequence>
<keyword evidence="1" id="KW-0472">Membrane</keyword>
<gene>
    <name evidence="2" type="ORF">I2H38_00120</name>
</gene>
<evidence type="ECO:0000256" key="1">
    <source>
        <dbReference type="SAM" id="Phobius"/>
    </source>
</evidence>
<dbReference type="AlphaFoldDB" id="A0A931FN00"/>
<dbReference type="EMBL" id="JADQDO010000001">
    <property type="protein sequence ID" value="MBF9231772.1"/>
    <property type="molecule type" value="Genomic_DNA"/>
</dbReference>
<name>A0A931FN00_9HYPH</name>
<dbReference type="Proteomes" id="UP000599312">
    <property type="component" value="Unassembled WGS sequence"/>
</dbReference>
<dbReference type="RefSeq" id="WP_196269781.1">
    <property type="nucleotide sequence ID" value="NZ_JADQDO010000001.1"/>
</dbReference>
<feature type="transmembrane region" description="Helical" evidence="1">
    <location>
        <begin position="33"/>
        <end position="53"/>
    </location>
</feature>
<proteinExistence type="predicted"/>
<keyword evidence="1" id="KW-1133">Transmembrane helix</keyword>